<evidence type="ECO:0000313" key="3">
    <source>
        <dbReference type="Proteomes" id="UP001501844"/>
    </source>
</evidence>
<sequence length="174" mass="20146">MDKKTGLLVLLMLMLSVSSCGRIMGTAEHFTKKIKKLLSVYVQEASDKIYPRFDARIPDTPANKKRFKDLIQVELTPDVKTIFCFDDAIGLDADYMFAFKCGLSTSNKIIAKHALQLDTTARDNGFGMQHDFIWWDKARIAQLPKYAWTDGNGYYKYYWYDAQRGQAYFFDFDL</sequence>
<dbReference type="Proteomes" id="UP001501844">
    <property type="component" value="Unassembled WGS sequence"/>
</dbReference>
<feature type="signal peptide" evidence="1">
    <location>
        <begin position="1"/>
        <end position="21"/>
    </location>
</feature>
<accession>A0ABP8FJ80</accession>
<dbReference type="RefSeq" id="WP_345165045.1">
    <property type="nucleotide sequence ID" value="NZ_BAABGX010000002.1"/>
</dbReference>
<organism evidence="2 3">
    <name type="scientific">Nibribacter koreensis</name>
    <dbReference type="NCBI Taxonomy" id="1084519"/>
    <lineage>
        <taxon>Bacteria</taxon>
        <taxon>Pseudomonadati</taxon>
        <taxon>Bacteroidota</taxon>
        <taxon>Cytophagia</taxon>
        <taxon>Cytophagales</taxon>
        <taxon>Hymenobacteraceae</taxon>
        <taxon>Nibribacter</taxon>
    </lineage>
</organism>
<evidence type="ECO:0008006" key="4">
    <source>
        <dbReference type="Google" id="ProtNLM"/>
    </source>
</evidence>
<dbReference type="PROSITE" id="PS51257">
    <property type="entry name" value="PROKAR_LIPOPROTEIN"/>
    <property type="match status" value="1"/>
</dbReference>
<gene>
    <name evidence="2" type="ORF">GCM10023183_18880</name>
</gene>
<feature type="chain" id="PRO_5046576737" description="Lipoprotein" evidence="1">
    <location>
        <begin position="22"/>
        <end position="174"/>
    </location>
</feature>
<comment type="caution">
    <text evidence="2">The sequence shown here is derived from an EMBL/GenBank/DDBJ whole genome shotgun (WGS) entry which is preliminary data.</text>
</comment>
<protein>
    <recommendedName>
        <fullName evidence="4">Lipoprotein</fullName>
    </recommendedName>
</protein>
<proteinExistence type="predicted"/>
<dbReference type="EMBL" id="BAABGX010000002">
    <property type="protein sequence ID" value="GAA4305060.1"/>
    <property type="molecule type" value="Genomic_DNA"/>
</dbReference>
<reference evidence="3" key="1">
    <citation type="journal article" date="2019" name="Int. J. Syst. Evol. Microbiol.">
        <title>The Global Catalogue of Microorganisms (GCM) 10K type strain sequencing project: providing services to taxonomists for standard genome sequencing and annotation.</title>
        <authorList>
            <consortium name="The Broad Institute Genomics Platform"/>
            <consortium name="The Broad Institute Genome Sequencing Center for Infectious Disease"/>
            <person name="Wu L."/>
            <person name="Ma J."/>
        </authorList>
    </citation>
    <scope>NUCLEOTIDE SEQUENCE [LARGE SCALE GENOMIC DNA]</scope>
    <source>
        <strain evidence="3">JCM 17917</strain>
    </source>
</reference>
<keyword evidence="3" id="KW-1185">Reference proteome</keyword>
<keyword evidence="1" id="KW-0732">Signal</keyword>
<name>A0ABP8FJ80_9BACT</name>
<evidence type="ECO:0000313" key="2">
    <source>
        <dbReference type="EMBL" id="GAA4305060.1"/>
    </source>
</evidence>
<evidence type="ECO:0000256" key="1">
    <source>
        <dbReference type="SAM" id="SignalP"/>
    </source>
</evidence>